<evidence type="ECO:0000313" key="3">
    <source>
        <dbReference type="EMBL" id="APE43416.1"/>
    </source>
</evidence>
<evidence type="ECO:0000256" key="1">
    <source>
        <dbReference type="SAM" id="Coils"/>
    </source>
</evidence>
<sequence>MNDVQTALVLRMEATLAKFEKQMARARKVGTDAATSLERQFRRSNDQMAASAEHSAQAIARQMDQLRAKYDPVFAASKRYEKALEELNRAQKLGALTSAQHERALESLNAEYTRATSAAGQAAGAMTGLRGSTMLSGSVIQNFAYQVGDFAVQVGSGARASQALGQQLPQLLGGFGAMGAVLGAVVAVAIPLTTALVNMGGAGADLEDLLEELRNAVGEYSAAVQSAIIPTEELREKYGTATAAAREFLSALVEINQVKALEEVRTSLAAIAEQFGGLGDDLINVGGVKPLREIEITAGEIAEQFGITAEEALVLAEAMRTLSEAEGIRAQVDAGSDLLDLMIATLGPIESMSGAARQLAEELSTAGVAAAEVKANVDRTSFGVDDLVAGLANAGSNLATMIGDAGALGDNMYRAASAAWSFLQARAREKMAYDTTVGRGRGQDPRLFGGSFDDVGTSDPRVQLDRTSTAIDEANRKAAEKAARAGRRGRGGRGRRRSEDSLYEIGQRELQTLERQIELIGKSDAQVAELTARYKLLDEAKKRGLDLDARHAGSSKTVREQIDEQAKAVGRLTEKADQYRERAAFMADINQDLKDGFIDAIIEGENFEDVLSNLAKQLAKAALQAAIFNEGPFSGGGGLGSFFGSLLTGKRATGGPVRSGGAYLVNENTPNSEVFVPSQSGAVLNVAQAQAALHGAAAQSAATGNSVVRIELGEGLVGQVVAQARGQTVQIVGAAMKTQQRGLGNSVQSYQYRGTS</sequence>
<evidence type="ECO:0008006" key="5">
    <source>
        <dbReference type="Google" id="ProtNLM"/>
    </source>
</evidence>
<dbReference type="STRING" id="1917485.BOO69_08295"/>
<dbReference type="OrthoDB" id="7311517at2"/>
<keyword evidence="1" id="KW-0175">Coiled coil</keyword>
<feature type="region of interest" description="Disordered" evidence="2">
    <location>
        <begin position="473"/>
        <end position="500"/>
    </location>
</feature>
<dbReference type="AlphaFoldDB" id="A0A1J0WGV5"/>
<reference evidence="3 4" key="1">
    <citation type="submission" date="2016-11" db="EMBL/GenBank/DDBJ databases">
        <title>Complete genome sequence of Sulfitobacter sp. AM1-D1, a toxic bacteria associated with marine dinoflagellate Alexandrium minutum in East China Sea.</title>
        <authorList>
            <person name="Yang Q."/>
            <person name="Zhang X."/>
            <person name="Tian X."/>
        </authorList>
    </citation>
    <scope>NUCLEOTIDE SEQUENCE [LARGE SCALE GENOMIC DNA]</scope>
    <source>
        <strain evidence="3 4">AM1-D1</strain>
    </source>
</reference>
<proteinExistence type="predicted"/>
<evidence type="ECO:0000313" key="4">
    <source>
        <dbReference type="Proteomes" id="UP000181897"/>
    </source>
</evidence>
<evidence type="ECO:0000256" key="2">
    <source>
        <dbReference type="SAM" id="MobiDB-lite"/>
    </source>
</evidence>
<feature type="compositionally biased region" description="Basic and acidic residues" evidence="2">
    <location>
        <begin position="473"/>
        <end position="483"/>
    </location>
</feature>
<organism evidence="3 4">
    <name type="scientific">Sulfitobacter alexandrii</name>
    <dbReference type="NCBI Taxonomy" id="1917485"/>
    <lineage>
        <taxon>Bacteria</taxon>
        <taxon>Pseudomonadati</taxon>
        <taxon>Pseudomonadota</taxon>
        <taxon>Alphaproteobacteria</taxon>
        <taxon>Rhodobacterales</taxon>
        <taxon>Roseobacteraceae</taxon>
        <taxon>Sulfitobacter</taxon>
    </lineage>
</organism>
<dbReference type="KEGG" id="suam:BOO69_08295"/>
<accession>A0A1J0WGV5</accession>
<feature type="coiled-coil region" evidence="1">
    <location>
        <begin position="9"/>
        <end position="118"/>
    </location>
</feature>
<protein>
    <recommendedName>
        <fullName evidence="5">Bacteriophage tail tape measure N-terminal domain-containing protein</fullName>
    </recommendedName>
</protein>
<feature type="compositionally biased region" description="Basic residues" evidence="2">
    <location>
        <begin position="484"/>
        <end position="496"/>
    </location>
</feature>
<dbReference type="RefSeq" id="WP_071971747.1">
    <property type="nucleotide sequence ID" value="NZ_CP018076.1"/>
</dbReference>
<dbReference type="EMBL" id="CP018076">
    <property type="protein sequence ID" value="APE43416.1"/>
    <property type="molecule type" value="Genomic_DNA"/>
</dbReference>
<dbReference type="Proteomes" id="UP000181897">
    <property type="component" value="Chromosome"/>
</dbReference>
<keyword evidence="4" id="KW-1185">Reference proteome</keyword>
<gene>
    <name evidence="3" type="ORF">BOO69_08295</name>
</gene>
<name>A0A1J0WGV5_9RHOB</name>